<name>A0A9K3KCR8_9STRA</name>
<dbReference type="OrthoDB" id="35219at2759"/>
<feature type="compositionally biased region" description="Acidic residues" evidence="1">
    <location>
        <begin position="55"/>
        <end position="67"/>
    </location>
</feature>
<proteinExistence type="predicted"/>
<evidence type="ECO:0000313" key="2">
    <source>
        <dbReference type="EMBL" id="KAG7340899.1"/>
    </source>
</evidence>
<protein>
    <submittedName>
        <fullName evidence="2">Uncharacterized protein</fullName>
    </submittedName>
</protein>
<dbReference type="AlphaFoldDB" id="A0A9K3KCR8"/>
<accession>A0A9K3KCR8</accession>
<dbReference type="EMBL" id="JAGRRH010000027">
    <property type="protein sequence ID" value="KAG7340899.1"/>
    <property type="molecule type" value="Genomic_DNA"/>
</dbReference>
<feature type="region of interest" description="Disordered" evidence="1">
    <location>
        <begin position="40"/>
        <end position="67"/>
    </location>
</feature>
<sequence length="216" mass="24241">MTTTADGTVQRSLYYPPFPFNNSIYQQYCTTQCDTTTTTTHQTTCNSNSNKNDNANDDDIILNDDDDEPPYEYVSYVSPKTIVTETVYHFFRGCVYGAAYGLVTPFYTPGSKGYRLEVQTGVFRPAPPFASSNNVATLFTTTVPSYAVLMGSLLACQRASCKTLEYVRGKSDPWNDTFGYFMVVPYYQICLTKHALWHNRIVGGIILTSFAMANWP</sequence>
<gene>
    <name evidence="2" type="ORF">IV203_024442</name>
</gene>
<keyword evidence="3" id="KW-1185">Reference proteome</keyword>
<feature type="compositionally biased region" description="Low complexity" evidence="1">
    <location>
        <begin position="40"/>
        <end position="53"/>
    </location>
</feature>
<organism evidence="2 3">
    <name type="scientific">Nitzschia inconspicua</name>
    <dbReference type="NCBI Taxonomy" id="303405"/>
    <lineage>
        <taxon>Eukaryota</taxon>
        <taxon>Sar</taxon>
        <taxon>Stramenopiles</taxon>
        <taxon>Ochrophyta</taxon>
        <taxon>Bacillariophyta</taxon>
        <taxon>Bacillariophyceae</taxon>
        <taxon>Bacillariophycidae</taxon>
        <taxon>Bacillariales</taxon>
        <taxon>Bacillariaceae</taxon>
        <taxon>Nitzschia</taxon>
    </lineage>
</organism>
<comment type="caution">
    <text evidence="2">The sequence shown here is derived from an EMBL/GenBank/DDBJ whole genome shotgun (WGS) entry which is preliminary data.</text>
</comment>
<dbReference type="Proteomes" id="UP000693970">
    <property type="component" value="Unassembled WGS sequence"/>
</dbReference>
<reference evidence="2" key="2">
    <citation type="submission" date="2021-04" db="EMBL/GenBank/DDBJ databases">
        <authorList>
            <person name="Podell S."/>
        </authorList>
    </citation>
    <scope>NUCLEOTIDE SEQUENCE</scope>
    <source>
        <strain evidence="2">Hildebrandi</strain>
    </source>
</reference>
<reference evidence="2" key="1">
    <citation type="journal article" date="2021" name="Sci. Rep.">
        <title>Diploid genomic architecture of Nitzschia inconspicua, an elite biomass production diatom.</title>
        <authorList>
            <person name="Oliver A."/>
            <person name="Podell S."/>
            <person name="Pinowska A."/>
            <person name="Traller J.C."/>
            <person name="Smith S.R."/>
            <person name="McClure R."/>
            <person name="Beliaev A."/>
            <person name="Bohutskyi P."/>
            <person name="Hill E.A."/>
            <person name="Rabines A."/>
            <person name="Zheng H."/>
            <person name="Allen L.Z."/>
            <person name="Kuo A."/>
            <person name="Grigoriev I.V."/>
            <person name="Allen A.E."/>
            <person name="Hazlebeck D."/>
            <person name="Allen E.E."/>
        </authorList>
    </citation>
    <scope>NUCLEOTIDE SEQUENCE</scope>
    <source>
        <strain evidence="2">Hildebrandi</strain>
    </source>
</reference>
<evidence type="ECO:0000256" key="1">
    <source>
        <dbReference type="SAM" id="MobiDB-lite"/>
    </source>
</evidence>
<evidence type="ECO:0000313" key="3">
    <source>
        <dbReference type="Proteomes" id="UP000693970"/>
    </source>
</evidence>